<gene>
    <name evidence="10" type="ORF">EYF70_16860</name>
</gene>
<dbReference type="Gene3D" id="3.10.50.10">
    <property type="match status" value="1"/>
</dbReference>
<dbReference type="EMBL" id="CP036401">
    <property type="protein sequence ID" value="QBI02322.1"/>
    <property type="molecule type" value="Genomic_DNA"/>
</dbReference>
<dbReference type="Proteomes" id="UP000292307">
    <property type="component" value="Chromosome"/>
</dbReference>
<protein>
    <recommendedName>
        <fullName evidence="2">chitinase</fullName>
        <ecNumber evidence="2">3.2.1.14</ecNumber>
    </recommendedName>
</protein>
<feature type="domain" description="GH18" evidence="9">
    <location>
        <begin position="35"/>
        <end position="436"/>
    </location>
</feature>
<reference evidence="10 11" key="1">
    <citation type="submission" date="2019-02" db="EMBL/GenBank/DDBJ databases">
        <title>Draft Genome Sequences of Six Type Strains of the Genus Massilia.</title>
        <authorList>
            <person name="Miess H."/>
            <person name="Frediansyhah A."/>
            <person name="Gross H."/>
        </authorList>
    </citation>
    <scope>NUCLEOTIDE SEQUENCE [LARGE SCALE GENOMIC DNA]</scope>
    <source>
        <strain evidence="10 11">DSM 17472</strain>
    </source>
</reference>
<evidence type="ECO:0000256" key="6">
    <source>
        <dbReference type="RuleBase" id="RU000489"/>
    </source>
</evidence>
<evidence type="ECO:0000313" key="11">
    <source>
        <dbReference type="Proteomes" id="UP000292307"/>
    </source>
</evidence>
<keyword evidence="8" id="KW-0732">Signal</keyword>
<keyword evidence="4" id="KW-0146">Chitin degradation</keyword>
<comment type="catalytic activity">
    <reaction evidence="1">
        <text>Random endo-hydrolysis of N-acetyl-beta-D-glucosaminide (1-&gt;4)-beta-linkages in chitin and chitodextrins.</text>
        <dbReference type="EC" id="3.2.1.14"/>
    </reaction>
</comment>
<sequence>MRMSSSIRFRRLSIFCAATLLVAGAAPAATSANDYQVGSYYTGWSVDKGFRLKQFDRSPAADGFTFLVYAFENVYPMPDGSHRCDSGRDVPDRDGAGMRATLDYARRFGADESVDGSADQPGQPLAGNFHQLAQLKARRPNLKVLVALGGGEWSRWFAQGAATEKGRRALVSSCIDLYLRGNLPRLDGHGGPGAAAGVFDGIDLDWEHPGPADKGNFTLLVQELRRQLDALGKETGKRYLLTAAVNSTDEKMRHTEPAVYSRSLDWINLMTYDFNGAWKAQGPTGFQSNLYPDPASKDASPRSVDTGVKRFLAAGVPPEKIVVGVPFYARGWRGVAPANNGLYQPAQGAARGFEEGAEEYARIAARKLPGQYHPVARQWWTYADGTFWTYDDPRVIEEKAGYVRTRRLGGLMSWALDQDDAAFSLSRAMTTVRRAP</sequence>
<accession>A0ABX5RW87</accession>
<evidence type="ECO:0000256" key="5">
    <source>
        <dbReference type="ARBA" id="ARBA00023295"/>
    </source>
</evidence>
<evidence type="ECO:0000256" key="8">
    <source>
        <dbReference type="SAM" id="SignalP"/>
    </source>
</evidence>
<dbReference type="Gene3D" id="3.20.20.80">
    <property type="entry name" value="Glycosidases"/>
    <property type="match status" value="1"/>
</dbReference>
<dbReference type="EC" id="3.2.1.14" evidence="2"/>
<comment type="similarity">
    <text evidence="7">Belongs to the glycosyl hydrolase 18 family.</text>
</comment>
<dbReference type="SUPFAM" id="SSF54556">
    <property type="entry name" value="Chitinase insertion domain"/>
    <property type="match status" value="1"/>
</dbReference>
<dbReference type="CDD" id="cd06548">
    <property type="entry name" value="GH18_chitinase"/>
    <property type="match status" value="1"/>
</dbReference>
<dbReference type="PROSITE" id="PS51910">
    <property type="entry name" value="GH18_2"/>
    <property type="match status" value="1"/>
</dbReference>
<keyword evidence="4" id="KW-0624">Polysaccharide degradation</keyword>
<evidence type="ECO:0000256" key="1">
    <source>
        <dbReference type="ARBA" id="ARBA00000822"/>
    </source>
</evidence>
<proteinExistence type="inferred from homology"/>
<evidence type="ECO:0000313" key="10">
    <source>
        <dbReference type="EMBL" id="QBI02322.1"/>
    </source>
</evidence>
<dbReference type="InterPro" id="IPR011583">
    <property type="entry name" value="Chitinase_II/V-like_cat"/>
</dbReference>
<organism evidence="10 11">
    <name type="scientific">Pseudoduganella albidiflava</name>
    <dbReference type="NCBI Taxonomy" id="321983"/>
    <lineage>
        <taxon>Bacteria</taxon>
        <taxon>Pseudomonadati</taxon>
        <taxon>Pseudomonadota</taxon>
        <taxon>Betaproteobacteria</taxon>
        <taxon>Burkholderiales</taxon>
        <taxon>Oxalobacteraceae</taxon>
        <taxon>Telluria group</taxon>
        <taxon>Pseudoduganella</taxon>
    </lineage>
</organism>
<evidence type="ECO:0000259" key="9">
    <source>
        <dbReference type="PROSITE" id="PS51910"/>
    </source>
</evidence>
<dbReference type="InterPro" id="IPR001579">
    <property type="entry name" value="Glyco_hydro_18_chit_AS"/>
</dbReference>
<dbReference type="SMART" id="SM00636">
    <property type="entry name" value="Glyco_18"/>
    <property type="match status" value="1"/>
</dbReference>
<keyword evidence="3 6" id="KW-0378">Hydrolase</keyword>
<dbReference type="InterPro" id="IPR001223">
    <property type="entry name" value="Glyco_hydro18_cat"/>
</dbReference>
<feature type="signal peptide" evidence="8">
    <location>
        <begin position="1"/>
        <end position="28"/>
    </location>
</feature>
<evidence type="ECO:0000256" key="4">
    <source>
        <dbReference type="ARBA" id="ARBA00023024"/>
    </source>
</evidence>
<keyword evidence="5 6" id="KW-0326">Glycosidase</keyword>
<evidence type="ECO:0000256" key="3">
    <source>
        <dbReference type="ARBA" id="ARBA00022801"/>
    </source>
</evidence>
<dbReference type="PANTHER" id="PTHR11177">
    <property type="entry name" value="CHITINASE"/>
    <property type="match status" value="1"/>
</dbReference>
<dbReference type="InterPro" id="IPR050314">
    <property type="entry name" value="Glycosyl_Hydrlase_18"/>
</dbReference>
<dbReference type="SUPFAM" id="SSF51445">
    <property type="entry name" value="(Trans)glycosidases"/>
    <property type="match status" value="1"/>
</dbReference>
<dbReference type="InterPro" id="IPR029070">
    <property type="entry name" value="Chitinase_insertion_sf"/>
</dbReference>
<dbReference type="PROSITE" id="PS01095">
    <property type="entry name" value="GH18_1"/>
    <property type="match status" value="1"/>
</dbReference>
<dbReference type="GO" id="GO:0016787">
    <property type="term" value="F:hydrolase activity"/>
    <property type="evidence" value="ECO:0007669"/>
    <property type="project" value="UniProtKB-KW"/>
</dbReference>
<keyword evidence="11" id="KW-1185">Reference proteome</keyword>
<feature type="chain" id="PRO_5045501424" description="chitinase" evidence="8">
    <location>
        <begin position="29"/>
        <end position="436"/>
    </location>
</feature>
<evidence type="ECO:0000256" key="2">
    <source>
        <dbReference type="ARBA" id="ARBA00012729"/>
    </source>
</evidence>
<evidence type="ECO:0000256" key="7">
    <source>
        <dbReference type="RuleBase" id="RU004453"/>
    </source>
</evidence>
<name>A0ABX5RW87_9BURK</name>
<dbReference type="PANTHER" id="PTHR11177:SF317">
    <property type="entry name" value="CHITINASE 12-RELATED"/>
    <property type="match status" value="1"/>
</dbReference>
<dbReference type="Pfam" id="PF00704">
    <property type="entry name" value="Glyco_hydro_18"/>
    <property type="match status" value="1"/>
</dbReference>
<dbReference type="InterPro" id="IPR017853">
    <property type="entry name" value="GH"/>
</dbReference>
<keyword evidence="4" id="KW-0119">Carbohydrate metabolism</keyword>